<feature type="domain" description="Uracil-DNA glycosylase-like" evidence="1">
    <location>
        <begin position="26"/>
        <end position="182"/>
    </location>
</feature>
<dbReference type="InterPro" id="IPR047124">
    <property type="entry name" value="HI_0220.2"/>
</dbReference>
<dbReference type="InterPro" id="IPR036895">
    <property type="entry name" value="Uracil-DNA_glycosylase-like_sf"/>
</dbReference>
<dbReference type="RefSeq" id="WP_226763793.1">
    <property type="nucleotide sequence ID" value="NZ_JAJAWG010000003.1"/>
</dbReference>
<name>A0ABS8BJY8_9NEIS</name>
<dbReference type="SMART" id="SM00986">
    <property type="entry name" value="UDG"/>
    <property type="match status" value="1"/>
</dbReference>
<evidence type="ECO:0000259" key="1">
    <source>
        <dbReference type="SMART" id="SM00986"/>
    </source>
</evidence>
<dbReference type="PANTHER" id="PTHR42160:SF1">
    <property type="entry name" value="URACIL-DNA GLYCOSYLASE SUPERFAMILY PROTEIN"/>
    <property type="match status" value="1"/>
</dbReference>
<reference evidence="2 3" key="1">
    <citation type="submission" date="2021-10" db="EMBL/GenBank/DDBJ databases">
        <authorList>
            <person name="Chen M."/>
        </authorList>
    </citation>
    <scope>NUCLEOTIDE SEQUENCE [LARGE SCALE GENOMIC DNA]</scope>
    <source>
        <strain evidence="2 3">H3-26</strain>
    </source>
</reference>
<keyword evidence="3" id="KW-1185">Reference proteome</keyword>
<dbReference type="EMBL" id="JAJAWG010000003">
    <property type="protein sequence ID" value="MCB5196014.1"/>
    <property type="molecule type" value="Genomic_DNA"/>
</dbReference>
<protein>
    <submittedName>
        <fullName evidence="2">Uracil-DNA glycosylase family protein</fullName>
    </submittedName>
</protein>
<dbReference type="Pfam" id="PF03167">
    <property type="entry name" value="UDG"/>
    <property type="match status" value="1"/>
</dbReference>
<dbReference type="Proteomes" id="UP001198034">
    <property type="component" value="Unassembled WGS sequence"/>
</dbReference>
<dbReference type="SMART" id="SM00987">
    <property type="entry name" value="UreE_C"/>
    <property type="match status" value="1"/>
</dbReference>
<comment type="caution">
    <text evidence="2">The sequence shown here is derived from an EMBL/GenBank/DDBJ whole genome shotgun (WGS) entry which is preliminary data.</text>
</comment>
<dbReference type="Gene3D" id="3.40.470.10">
    <property type="entry name" value="Uracil-DNA glycosylase-like domain"/>
    <property type="match status" value="1"/>
</dbReference>
<sequence>MTPFEQQLTAVRACQICAQFLEPRPMLQLAPSAQILIAGQAPGKKVHSSGILFDDASGERLRDWLGVTATTFYDPTQFAILPMGFCYPGSGKSGDLAPRPECAQTWRAPLLADLAQLKLTLIIGRYALAYHLPQAPQSITAAVKAWRTNGPKVMVLPHPSPRNNPWLKQNPWFANEVLPELRQRVAALISVKT</sequence>
<dbReference type="InterPro" id="IPR005122">
    <property type="entry name" value="Uracil-DNA_glycosylase-like"/>
</dbReference>
<proteinExistence type="predicted"/>
<dbReference type="PANTHER" id="PTHR42160">
    <property type="entry name" value="URACIL-DNA GLYCOSYLASE SUPERFAMILY PROTEIN"/>
    <property type="match status" value="1"/>
</dbReference>
<organism evidence="2 3">
    <name type="scientific">Deefgea salmonis</name>
    <dbReference type="NCBI Taxonomy" id="2875502"/>
    <lineage>
        <taxon>Bacteria</taxon>
        <taxon>Pseudomonadati</taxon>
        <taxon>Pseudomonadota</taxon>
        <taxon>Betaproteobacteria</taxon>
        <taxon>Neisseriales</taxon>
        <taxon>Chitinibacteraceae</taxon>
        <taxon>Deefgea</taxon>
    </lineage>
</organism>
<evidence type="ECO:0000313" key="3">
    <source>
        <dbReference type="Proteomes" id="UP001198034"/>
    </source>
</evidence>
<evidence type="ECO:0000313" key="2">
    <source>
        <dbReference type="EMBL" id="MCB5196014.1"/>
    </source>
</evidence>
<accession>A0ABS8BJY8</accession>
<dbReference type="SUPFAM" id="SSF52141">
    <property type="entry name" value="Uracil-DNA glycosylase-like"/>
    <property type="match status" value="1"/>
</dbReference>
<gene>
    <name evidence="2" type="ORF">LG219_06940</name>
</gene>
<dbReference type="CDD" id="cd10033">
    <property type="entry name" value="UDG_like"/>
    <property type="match status" value="1"/>
</dbReference>